<keyword evidence="5" id="KW-0560">Oxidoreductase</keyword>
<protein>
    <submittedName>
        <fullName evidence="9">Unannotated protein</fullName>
    </submittedName>
</protein>
<dbReference type="InterPro" id="IPR009100">
    <property type="entry name" value="AcylCoA_DH/oxidase_NM_dom_sf"/>
</dbReference>
<dbReference type="Gene3D" id="2.40.110.10">
    <property type="entry name" value="Butyryl-CoA Dehydrogenase, subunit A, domain 2"/>
    <property type="match status" value="1"/>
</dbReference>
<proteinExistence type="inferred from homology"/>
<evidence type="ECO:0000313" key="10">
    <source>
        <dbReference type="EMBL" id="CAB4879022.1"/>
    </source>
</evidence>
<dbReference type="Pfam" id="PF02770">
    <property type="entry name" value="Acyl-CoA_dh_M"/>
    <property type="match status" value="1"/>
</dbReference>
<dbReference type="SUPFAM" id="SSF56645">
    <property type="entry name" value="Acyl-CoA dehydrogenase NM domain-like"/>
    <property type="match status" value="1"/>
</dbReference>
<evidence type="ECO:0000313" key="11">
    <source>
        <dbReference type="EMBL" id="CAB5016326.1"/>
    </source>
</evidence>
<dbReference type="GO" id="GO:0005886">
    <property type="term" value="C:plasma membrane"/>
    <property type="evidence" value="ECO:0007669"/>
    <property type="project" value="TreeGrafter"/>
</dbReference>
<sequence length="388" mass="42529">MDFTLGERSDIFREEARAFLAEAFTPEVKETMHETGVHHNWDFHKALVEKGWLAPGWPVEYGGQGRDPMEMLAFSEEFQRAGAPTYGVGTTIMVSSILRHLGTEEQKQEFLPRALRGEIIIVLGFTEPESGSDVAAAQTRAVRDGDEWIINGQKMFTTNAQEGDYAFMLTRTNPDVPKHQGLTTFLVPLRQEGVEIQAVRTLSGERTNLTFYNDVRVPDAMRIGEVDGGWDVMTVGLTFERSGAQGGESIRLLEEMEEWVLSAHDDDGNPRREDPDVLARLGKAAAENEVSSLMGRRSAWVHDTGGMPGVEGSMGKLFSSEALTRQSGDFVDLLGADGIRSQGDPSAIQGGAADYAFRFALGATTYGGTSEVQRNIIAQRGLGLPRAK</sequence>
<evidence type="ECO:0000259" key="6">
    <source>
        <dbReference type="Pfam" id="PF00441"/>
    </source>
</evidence>
<dbReference type="InterPro" id="IPR046373">
    <property type="entry name" value="Acyl-CoA_Oxase/DH_mid-dom_sf"/>
</dbReference>
<dbReference type="InterPro" id="IPR052161">
    <property type="entry name" value="Mycobact_Acyl-CoA_DH"/>
</dbReference>
<evidence type="ECO:0000256" key="3">
    <source>
        <dbReference type="ARBA" id="ARBA00022630"/>
    </source>
</evidence>
<accession>A0A6J7A8A7</accession>
<dbReference type="Pfam" id="PF02771">
    <property type="entry name" value="Acyl-CoA_dh_N"/>
    <property type="match status" value="1"/>
</dbReference>
<dbReference type="InterPro" id="IPR036250">
    <property type="entry name" value="AcylCo_DH-like_C"/>
</dbReference>
<gene>
    <name evidence="9" type="ORF">UFOPK3164_00981</name>
    <name evidence="10" type="ORF">UFOPK3427_01341</name>
    <name evidence="11" type="ORF">UFOPK4112_00629</name>
</gene>
<feature type="domain" description="Acyl-CoA oxidase/dehydrogenase middle" evidence="7">
    <location>
        <begin position="123"/>
        <end position="207"/>
    </location>
</feature>
<dbReference type="PANTHER" id="PTHR43292">
    <property type="entry name" value="ACYL-COA DEHYDROGENASE"/>
    <property type="match status" value="1"/>
</dbReference>
<dbReference type="Gene3D" id="1.10.540.10">
    <property type="entry name" value="Acyl-CoA dehydrogenase/oxidase, N-terminal domain"/>
    <property type="match status" value="1"/>
</dbReference>
<dbReference type="InterPro" id="IPR013786">
    <property type="entry name" value="AcylCoA_DH/ox_N"/>
</dbReference>
<feature type="domain" description="Acyl-CoA dehydrogenase/oxidase N-terminal" evidence="8">
    <location>
        <begin position="9"/>
        <end position="118"/>
    </location>
</feature>
<dbReference type="Gene3D" id="1.20.140.10">
    <property type="entry name" value="Butyryl-CoA Dehydrogenase, subunit A, domain 3"/>
    <property type="match status" value="1"/>
</dbReference>
<dbReference type="InterPro" id="IPR037069">
    <property type="entry name" value="AcylCoA_DH/ox_N_sf"/>
</dbReference>
<evidence type="ECO:0000259" key="8">
    <source>
        <dbReference type="Pfam" id="PF02771"/>
    </source>
</evidence>
<dbReference type="GO" id="GO:0016627">
    <property type="term" value="F:oxidoreductase activity, acting on the CH-CH group of donors"/>
    <property type="evidence" value="ECO:0007669"/>
    <property type="project" value="InterPro"/>
</dbReference>
<feature type="domain" description="Acyl-CoA dehydrogenase/oxidase C-terminal" evidence="6">
    <location>
        <begin position="228"/>
        <end position="381"/>
    </location>
</feature>
<evidence type="ECO:0000256" key="5">
    <source>
        <dbReference type="ARBA" id="ARBA00023002"/>
    </source>
</evidence>
<dbReference type="EMBL" id="CAFABE010000041">
    <property type="protein sequence ID" value="CAB4829015.1"/>
    <property type="molecule type" value="Genomic_DNA"/>
</dbReference>
<evidence type="ECO:0000256" key="4">
    <source>
        <dbReference type="ARBA" id="ARBA00022827"/>
    </source>
</evidence>
<keyword evidence="4" id="KW-0274">FAD</keyword>
<dbReference type="PANTHER" id="PTHR43292:SF4">
    <property type="entry name" value="ACYL-COA DEHYDROGENASE FADE34"/>
    <property type="match status" value="1"/>
</dbReference>
<evidence type="ECO:0000313" key="9">
    <source>
        <dbReference type="EMBL" id="CAB4829015.1"/>
    </source>
</evidence>
<dbReference type="EMBL" id="CAFBPM010000004">
    <property type="protein sequence ID" value="CAB5016326.1"/>
    <property type="molecule type" value="Genomic_DNA"/>
</dbReference>
<dbReference type="EMBL" id="CAFBLT010000001">
    <property type="protein sequence ID" value="CAB4879022.1"/>
    <property type="molecule type" value="Genomic_DNA"/>
</dbReference>
<evidence type="ECO:0000259" key="7">
    <source>
        <dbReference type="Pfam" id="PF02770"/>
    </source>
</evidence>
<evidence type="ECO:0000256" key="2">
    <source>
        <dbReference type="ARBA" id="ARBA00009347"/>
    </source>
</evidence>
<comment type="cofactor">
    <cofactor evidence="1">
        <name>FAD</name>
        <dbReference type="ChEBI" id="CHEBI:57692"/>
    </cofactor>
</comment>
<dbReference type="AlphaFoldDB" id="A0A6J7A8A7"/>
<dbReference type="GO" id="GO:0050660">
    <property type="term" value="F:flavin adenine dinucleotide binding"/>
    <property type="evidence" value="ECO:0007669"/>
    <property type="project" value="InterPro"/>
</dbReference>
<keyword evidence="3" id="KW-0285">Flavoprotein</keyword>
<dbReference type="SUPFAM" id="SSF47203">
    <property type="entry name" value="Acyl-CoA dehydrogenase C-terminal domain-like"/>
    <property type="match status" value="1"/>
</dbReference>
<comment type="similarity">
    <text evidence="2">Belongs to the acyl-CoA dehydrogenase family.</text>
</comment>
<dbReference type="Pfam" id="PF00441">
    <property type="entry name" value="Acyl-CoA_dh_1"/>
    <property type="match status" value="1"/>
</dbReference>
<evidence type="ECO:0000256" key="1">
    <source>
        <dbReference type="ARBA" id="ARBA00001974"/>
    </source>
</evidence>
<dbReference type="InterPro" id="IPR006091">
    <property type="entry name" value="Acyl-CoA_Oxase/DH_mid-dom"/>
</dbReference>
<reference evidence="9" key="1">
    <citation type="submission" date="2020-05" db="EMBL/GenBank/DDBJ databases">
        <authorList>
            <person name="Chiriac C."/>
            <person name="Salcher M."/>
            <person name="Ghai R."/>
            <person name="Kavagutti S V."/>
        </authorList>
    </citation>
    <scope>NUCLEOTIDE SEQUENCE</scope>
</reference>
<name>A0A6J7A8A7_9ZZZZ</name>
<organism evidence="9">
    <name type="scientific">freshwater metagenome</name>
    <dbReference type="NCBI Taxonomy" id="449393"/>
    <lineage>
        <taxon>unclassified sequences</taxon>
        <taxon>metagenomes</taxon>
        <taxon>ecological metagenomes</taxon>
    </lineage>
</organism>
<dbReference type="InterPro" id="IPR009075">
    <property type="entry name" value="AcylCo_DH/oxidase_C"/>
</dbReference>